<reference evidence="2" key="2">
    <citation type="submission" date="2008-12" db="EMBL/GenBank/DDBJ databases">
        <title>Improved gene annotation of the rice (Oryza sativa) genomes.</title>
        <authorList>
            <person name="Wang J."/>
            <person name="Li R."/>
            <person name="Fan W."/>
            <person name="Huang Q."/>
            <person name="Zhang J."/>
            <person name="Zhou Y."/>
            <person name="Hu Y."/>
            <person name="Zi S."/>
            <person name="Li J."/>
            <person name="Ni P."/>
            <person name="Zheng H."/>
            <person name="Zhang Y."/>
            <person name="Zhao M."/>
            <person name="Hao Q."/>
            <person name="McDermott J."/>
            <person name="Samudrala R."/>
            <person name="Kristiansen K."/>
            <person name="Wong G.K.-S."/>
        </authorList>
    </citation>
    <scope>NUCLEOTIDE SEQUENCE</scope>
</reference>
<sequence length="627" mass="66635">MWLTNSSHLGRANGVTTPSYRARTARPREQQHTARAMATAAGSATATMQGSATTTTAAGGSATATADPVVGRAAAVDPAMGRTAAADSATGRSGGGMRGGGRGAAANPAMGTVAVCEEELAGEERRWRARRRSRGGGGSGDGAAADSAMGRSCGGLQRGARRGGAAAACEEEVEGRRRIRRWEGAAAAFPLALARRRLILLLFLQRWGGMWRQIWRSVDGDCKRRPSLPSLIPSTKQKIRIVPSYKPNMLPLRISPRAAAARVLVAGELLHLVSKMQPPVAKKVAARVDTMEIKSQIAKKLGAERSEHYFHSLKKFLGGQLGKEEFDKICVATMGRDNIKYHNFLIRSILSNAYLATAPPPPPPPSRQATTGNSQTSTVSVSNGAVANHGVMAGVMRGPALATREARFERPSPLGKSPLGHQGTGEFVSAGSKAPLEVVSVEDGEEVNQARGQSSAQNSRPSIPHPSLICYKNGELPEAQRLLKLLENKLQAEGLSLTQECADVLNSGLNAYLSRLLKSCMGVAKSRGKRVMMNYPNVTTVAVINGVQYQRSTGSADYSYQASLLDLETAVVCNPQLLGGNSSRSVIPLIKNGVDHKSSSASSRLAFSPGQRRIAEIFRWQSCPNDM</sequence>
<feature type="region of interest" description="Disordered" evidence="1">
    <location>
        <begin position="121"/>
        <end position="149"/>
    </location>
</feature>
<name>B9GDY8_ORYSJ</name>
<accession>B9GDY8</accession>
<gene>
    <name evidence="2" type="ORF">OsJ_36655</name>
</gene>
<feature type="compositionally biased region" description="Gly residues" evidence="1">
    <location>
        <begin position="92"/>
        <end position="103"/>
    </location>
</feature>
<feature type="compositionally biased region" description="Low complexity" evidence="1">
    <location>
        <begin position="33"/>
        <end position="63"/>
    </location>
</feature>
<evidence type="ECO:0000313" key="2">
    <source>
        <dbReference type="EMBL" id="EEE53495.1"/>
    </source>
</evidence>
<evidence type="ECO:0000256" key="1">
    <source>
        <dbReference type="SAM" id="MobiDB-lite"/>
    </source>
</evidence>
<dbReference type="GO" id="GO:0070461">
    <property type="term" value="C:SAGA-type complex"/>
    <property type="evidence" value="ECO:0007669"/>
    <property type="project" value="InterPro"/>
</dbReference>
<dbReference type="PANTHER" id="PTHR21277:SF44">
    <property type="entry name" value="TRANSCRIPTIONAL REGULATOR OF RNA POLII, SAGA, SUBUNIT"/>
    <property type="match status" value="1"/>
</dbReference>
<feature type="compositionally biased region" description="Polar residues" evidence="1">
    <location>
        <begin position="450"/>
        <end position="461"/>
    </location>
</feature>
<dbReference type="InterPro" id="IPR024738">
    <property type="entry name" value="Hfi1/Tada1"/>
</dbReference>
<organism evidence="2">
    <name type="scientific">Oryza sativa subsp. japonica</name>
    <name type="common">Rice</name>
    <dbReference type="NCBI Taxonomy" id="39947"/>
    <lineage>
        <taxon>Eukaryota</taxon>
        <taxon>Viridiplantae</taxon>
        <taxon>Streptophyta</taxon>
        <taxon>Embryophyta</taxon>
        <taxon>Tracheophyta</taxon>
        <taxon>Spermatophyta</taxon>
        <taxon>Magnoliopsida</taxon>
        <taxon>Liliopsida</taxon>
        <taxon>Poales</taxon>
        <taxon>Poaceae</taxon>
        <taxon>BOP clade</taxon>
        <taxon>Oryzoideae</taxon>
        <taxon>Oryzeae</taxon>
        <taxon>Oryzinae</taxon>
        <taxon>Oryza</taxon>
        <taxon>Oryza sativa</taxon>
    </lineage>
</organism>
<dbReference type="AlphaFoldDB" id="B9GDY8"/>
<dbReference type="Pfam" id="PF12767">
    <property type="entry name" value="SAGA-Tad1"/>
    <property type="match status" value="1"/>
</dbReference>
<dbReference type="Proteomes" id="UP000007752">
    <property type="component" value="Chromosome 12"/>
</dbReference>
<dbReference type="EMBL" id="CM000149">
    <property type="protein sequence ID" value="EEE53495.1"/>
    <property type="molecule type" value="Genomic_DNA"/>
</dbReference>
<feature type="compositionally biased region" description="Polar residues" evidence="1">
    <location>
        <begin position="367"/>
        <end position="379"/>
    </location>
</feature>
<proteinExistence type="predicted"/>
<feature type="region of interest" description="Disordered" evidence="1">
    <location>
        <begin position="442"/>
        <end position="466"/>
    </location>
</feature>
<feature type="region of interest" description="Disordered" evidence="1">
    <location>
        <begin position="356"/>
        <end position="379"/>
    </location>
</feature>
<protein>
    <submittedName>
        <fullName evidence="2">Uncharacterized protein</fullName>
    </submittedName>
</protein>
<feature type="region of interest" description="Disordered" evidence="1">
    <location>
        <begin position="1"/>
        <end position="63"/>
    </location>
</feature>
<dbReference type="PANTHER" id="PTHR21277">
    <property type="entry name" value="TRANSCRIPTIONAL ADAPTER 1"/>
    <property type="match status" value="1"/>
</dbReference>
<feature type="compositionally biased region" description="Polar residues" evidence="1">
    <location>
        <begin position="1"/>
        <end position="19"/>
    </location>
</feature>
<reference evidence="2" key="1">
    <citation type="journal article" date="2005" name="PLoS Biol.">
        <title>The genomes of Oryza sativa: a history of duplications.</title>
        <authorList>
            <person name="Yu J."/>
            <person name="Wang J."/>
            <person name="Lin W."/>
            <person name="Li S."/>
            <person name="Li H."/>
            <person name="Zhou J."/>
            <person name="Ni P."/>
            <person name="Dong W."/>
            <person name="Hu S."/>
            <person name="Zeng C."/>
            <person name="Zhang J."/>
            <person name="Zhang Y."/>
            <person name="Li R."/>
            <person name="Xu Z."/>
            <person name="Li S."/>
            <person name="Li X."/>
            <person name="Zheng H."/>
            <person name="Cong L."/>
            <person name="Lin L."/>
            <person name="Yin J."/>
            <person name="Geng J."/>
            <person name="Li G."/>
            <person name="Shi J."/>
            <person name="Liu J."/>
            <person name="Lv H."/>
            <person name="Li J."/>
            <person name="Wang J."/>
            <person name="Deng Y."/>
            <person name="Ran L."/>
            <person name="Shi X."/>
            <person name="Wang X."/>
            <person name="Wu Q."/>
            <person name="Li C."/>
            <person name="Ren X."/>
            <person name="Wang J."/>
            <person name="Wang X."/>
            <person name="Li D."/>
            <person name="Liu D."/>
            <person name="Zhang X."/>
            <person name="Ji Z."/>
            <person name="Zhao W."/>
            <person name="Sun Y."/>
            <person name="Zhang Z."/>
            <person name="Bao J."/>
            <person name="Han Y."/>
            <person name="Dong L."/>
            <person name="Ji J."/>
            <person name="Chen P."/>
            <person name="Wu S."/>
            <person name="Liu J."/>
            <person name="Xiao Y."/>
            <person name="Bu D."/>
            <person name="Tan J."/>
            <person name="Yang L."/>
            <person name="Ye C."/>
            <person name="Zhang J."/>
            <person name="Xu J."/>
            <person name="Zhou Y."/>
            <person name="Yu Y."/>
            <person name="Zhang B."/>
            <person name="Zhuang S."/>
            <person name="Wei H."/>
            <person name="Liu B."/>
            <person name="Lei M."/>
            <person name="Yu H."/>
            <person name="Li Y."/>
            <person name="Xu H."/>
            <person name="Wei S."/>
            <person name="He X."/>
            <person name="Fang L."/>
            <person name="Zhang Z."/>
            <person name="Zhang Y."/>
            <person name="Huang X."/>
            <person name="Su Z."/>
            <person name="Tong W."/>
            <person name="Li J."/>
            <person name="Tong Z."/>
            <person name="Li S."/>
            <person name="Ye J."/>
            <person name="Wang L."/>
            <person name="Fang L."/>
            <person name="Lei T."/>
            <person name="Chen C."/>
            <person name="Chen H."/>
            <person name="Xu Z."/>
            <person name="Li H."/>
            <person name="Huang H."/>
            <person name="Zhang F."/>
            <person name="Xu H."/>
            <person name="Li N."/>
            <person name="Zhao C."/>
            <person name="Li S."/>
            <person name="Dong L."/>
            <person name="Huang Y."/>
            <person name="Li L."/>
            <person name="Xi Y."/>
            <person name="Qi Q."/>
            <person name="Li W."/>
            <person name="Zhang B."/>
            <person name="Hu W."/>
            <person name="Zhang Y."/>
            <person name="Tian X."/>
            <person name="Jiao Y."/>
            <person name="Liang X."/>
            <person name="Jin J."/>
            <person name="Gao L."/>
            <person name="Zheng W."/>
            <person name="Hao B."/>
            <person name="Liu S."/>
            <person name="Wang W."/>
            <person name="Yuan L."/>
            <person name="Cao M."/>
            <person name="McDermott J."/>
            <person name="Samudrala R."/>
            <person name="Wang J."/>
            <person name="Wong G.K."/>
            <person name="Yang H."/>
        </authorList>
    </citation>
    <scope>NUCLEOTIDE SEQUENCE [LARGE SCALE GENOMIC DNA]</scope>
</reference>
<feature type="region of interest" description="Disordered" evidence="1">
    <location>
        <begin position="78"/>
        <end position="107"/>
    </location>
</feature>